<feature type="transmembrane region" description="Helical" evidence="2">
    <location>
        <begin position="121"/>
        <end position="145"/>
    </location>
</feature>
<reference evidence="3 4" key="1">
    <citation type="submission" date="2020-01" db="EMBL/GenBank/DDBJ databases">
        <title>Insect and environment-associated Actinomycetes.</title>
        <authorList>
            <person name="Currrie C."/>
            <person name="Chevrette M."/>
            <person name="Carlson C."/>
            <person name="Stubbendieck R."/>
            <person name="Wendt-Pienkowski E."/>
        </authorList>
    </citation>
    <scope>NUCLEOTIDE SEQUENCE [LARGE SCALE GENOMIC DNA]</scope>
    <source>
        <strain evidence="3 4">SID14172</strain>
    </source>
</reference>
<gene>
    <name evidence="3" type="ORF">G3I46_09715</name>
</gene>
<keyword evidence="2" id="KW-1133">Transmembrane helix</keyword>
<keyword evidence="2" id="KW-0812">Transmembrane</keyword>
<feature type="transmembrane region" description="Helical" evidence="2">
    <location>
        <begin position="68"/>
        <end position="87"/>
    </location>
</feature>
<comment type="caution">
    <text evidence="3">The sequence shown here is derived from an EMBL/GenBank/DDBJ whole genome shotgun (WGS) entry which is preliminary data.</text>
</comment>
<evidence type="ECO:0000256" key="1">
    <source>
        <dbReference type="SAM" id="MobiDB-lite"/>
    </source>
</evidence>
<dbReference type="EMBL" id="JAAGMB010000209">
    <property type="protein sequence ID" value="NEB16792.1"/>
    <property type="molecule type" value="Genomic_DNA"/>
</dbReference>
<proteinExistence type="predicted"/>
<feature type="compositionally biased region" description="Low complexity" evidence="1">
    <location>
        <begin position="7"/>
        <end position="25"/>
    </location>
</feature>
<feature type="transmembrane region" description="Helical" evidence="2">
    <location>
        <begin position="99"/>
        <end position="115"/>
    </location>
</feature>
<accession>A0A6N9UNX2</accession>
<dbReference type="Proteomes" id="UP000469545">
    <property type="component" value="Unassembled WGS sequence"/>
</dbReference>
<dbReference type="RefSeq" id="WP_087790203.1">
    <property type="nucleotide sequence ID" value="NZ_JAAGMB010000209.1"/>
</dbReference>
<keyword evidence="2" id="KW-0472">Membrane</keyword>
<organism evidence="3 4">
    <name type="scientific">Streptomyces coelicoflavus</name>
    <dbReference type="NCBI Taxonomy" id="285562"/>
    <lineage>
        <taxon>Bacteria</taxon>
        <taxon>Bacillati</taxon>
        <taxon>Actinomycetota</taxon>
        <taxon>Actinomycetes</taxon>
        <taxon>Kitasatosporales</taxon>
        <taxon>Streptomycetaceae</taxon>
        <taxon>Streptomyces</taxon>
    </lineage>
</organism>
<evidence type="ECO:0000313" key="4">
    <source>
        <dbReference type="Proteomes" id="UP000469545"/>
    </source>
</evidence>
<evidence type="ECO:0000256" key="2">
    <source>
        <dbReference type="SAM" id="Phobius"/>
    </source>
</evidence>
<keyword evidence="4" id="KW-1185">Reference proteome</keyword>
<dbReference type="AlphaFoldDB" id="A0A6N9UNX2"/>
<name>A0A6N9UNX2_9ACTN</name>
<protein>
    <submittedName>
        <fullName evidence="3">Uncharacterized protein</fullName>
    </submittedName>
</protein>
<evidence type="ECO:0000313" key="3">
    <source>
        <dbReference type="EMBL" id="NEB16792.1"/>
    </source>
</evidence>
<sequence>MAHAVSTPGTPTGARTGPGPGTPRRTTPDVLGKKTHLLVKWAMPVAAALVYGYWVASVRRHGGPITTTNLLYGFMSMLAFAILYFAIRAVGRRLPREGHAALWGAFAGSALGFIYSGSGVAMFTCVLASLLLAGAVTAALVYHYYTRHDAQDAQEARAARAARTT</sequence>
<feature type="region of interest" description="Disordered" evidence="1">
    <location>
        <begin position="1"/>
        <end position="29"/>
    </location>
</feature>
<feature type="transmembrane region" description="Helical" evidence="2">
    <location>
        <begin position="37"/>
        <end position="56"/>
    </location>
</feature>